<proteinExistence type="predicted"/>
<name>A0A383EEY7_9ZZZZ</name>
<accession>A0A383EEY7</accession>
<reference evidence="1" key="1">
    <citation type="submission" date="2018-05" db="EMBL/GenBank/DDBJ databases">
        <authorList>
            <person name="Lanie J.A."/>
            <person name="Ng W.-L."/>
            <person name="Kazmierczak K.M."/>
            <person name="Andrzejewski T.M."/>
            <person name="Davidsen T.M."/>
            <person name="Wayne K.J."/>
            <person name="Tettelin H."/>
            <person name="Glass J.I."/>
            <person name="Rusch D."/>
            <person name="Podicherti R."/>
            <person name="Tsui H.-C.T."/>
            <person name="Winkler M.E."/>
        </authorList>
    </citation>
    <scope>NUCLEOTIDE SEQUENCE</scope>
</reference>
<organism evidence="1">
    <name type="scientific">marine metagenome</name>
    <dbReference type="NCBI Taxonomy" id="408172"/>
    <lineage>
        <taxon>unclassified sequences</taxon>
        <taxon>metagenomes</taxon>
        <taxon>ecological metagenomes</taxon>
    </lineage>
</organism>
<dbReference type="AlphaFoldDB" id="A0A383EEY7"/>
<feature type="non-terminal residue" evidence="1">
    <location>
        <position position="207"/>
    </location>
</feature>
<dbReference type="EMBL" id="UINC01225232">
    <property type="protein sequence ID" value="SVE55209.1"/>
    <property type="molecule type" value="Genomic_DNA"/>
</dbReference>
<evidence type="ECO:0000313" key="1">
    <source>
        <dbReference type="EMBL" id="SVE55209.1"/>
    </source>
</evidence>
<sequence length="207" mass="24643">MQFYAMVSNTDTYLDNAQKQYKIWKKSRKKYSKSVSDIIRIFNLKGKNMFQTKKSPKYWAGDIHLNPKFIIVSLNPGYSKIKRSSDSKGWDAYIENRKNWLTTKHFQKSPYWQTNYKLICGMENKIPEKPMDGNFILENVLNLNLFPYHSNESDNFPSKFTVKQLEVILHHLVLLFDLIEKKKPKYCFFNGKVWVTLLTKHELFPIK</sequence>
<protein>
    <submittedName>
        <fullName evidence="1">Uncharacterized protein</fullName>
    </submittedName>
</protein>
<gene>
    <name evidence="1" type="ORF">METZ01_LOCUS508063</name>
</gene>